<keyword evidence="2" id="KW-1185">Reference proteome</keyword>
<evidence type="ECO:0000313" key="1">
    <source>
        <dbReference type="EMBL" id="CAG8837623.1"/>
    </source>
</evidence>
<gene>
    <name evidence="1" type="ORF">RPERSI_LOCUS30373</name>
</gene>
<accession>A0ACA9SEV1</accession>
<reference evidence="1" key="1">
    <citation type="submission" date="2021-06" db="EMBL/GenBank/DDBJ databases">
        <authorList>
            <person name="Kallberg Y."/>
            <person name="Tangrot J."/>
            <person name="Rosling A."/>
        </authorList>
    </citation>
    <scope>NUCLEOTIDE SEQUENCE</scope>
    <source>
        <strain evidence="1">MA461A</strain>
    </source>
</reference>
<comment type="caution">
    <text evidence="1">The sequence shown here is derived from an EMBL/GenBank/DDBJ whole genome shotgun (WGS) entry which is preliminary data.</text>
</comment>
<name>A0ACA9SEV1_9GLOM</name>
<protein>
    <submittedName>
        <fullName evidence="1">22789_t:CDS:1</fullName>
    </submittedName>
</protein>
<sequence length="40" mass="4785">GRGQMDIISRRKLKWQRKRPCSSVSKQNQYLEKKTVESFS</sequence>
<organism evidence="1 2">
    <name type="scientific">Racocetra persica</name>
    <dbReference type="NCBI Taxonomy" id="160502"/>
    <lineage>
        <taxon>Eukaryota</taxon>
        <taxon>Fungi</taxon>
        <taxon>Fungi incertae sedis</taxon>
        <taxon>Mucoromycota</taxon>
        <taxon>Glomeromycotina</taxon>
        <taxon>Glomeromycetes</taxon>
        <taxon>Diversisporales</taxon>
        <taxon>Gigasporaceae</taxon>
        <taxon>Racocetra</taxon>
    </lineage>
</organism>
<proteinExistence type="predicted"/>
<evidence type="ECO:0000313" key="2">
    <source>
        <dbReference type="Proteomes" id="UP000789920"/>
    </source>
</evidence>
<dbReference type="Proteomes" id="UP000789920">
    <property type="component" value="Unassembled WGS sequence"/>
</dbReference>
<dbReference type="EMBL" id="CAJVQC010118212">
    <property type="protein sequence ID" value="CAG8837623.1"/>
    <property type="molecule type" value="Genomic_DNA"/>
</dbReference>
<feature type="non-terminal residue" evidence="1">
    <location>
        <position position="1"/>
    </location>
</feature>